<evidence type="ECO:0000313" key="3">
    <source>
        <dbReference type="EMBL" id="MRY59879.1"/>
    </source>
</evidence>
<evidence type="ECO:0000313" key="4">
    <source>
        <dbReference type="Proteomes" id="UP000463337"/>
    </source>
</evidence>
<dbReference type="PANTHER" id="PTHR23416">
    <property type="entry name" value="SIALIC ACID SYNTHASE-RELATED"/>
    <property type="match status" value="1"/>
</dbReference>
<dbReference type="GO" id="GO:0008374">
    <property type="term" value="F:O-acyltransferase activity"/>
    <property type="evidence" value="ECO:0007669"/>
    <property type="project" value="TreeGrafter"/>
</dbReference>
<accession>A0A6I2N5H8</accession>
<dbReference type="InterPro" id="IPR001451">
    <property type="entry name" value="Hexapep"/>
</dbReference>
<sequence length="196" mass="22266">MRLRMLWYQFRMLTIRDGVKRTAYLKKRNVYAGIGENVMIQSRKIPLYPELIRIGNNVRMASNVLFVTHDVVHNMLNRISPKTEKILVGGVFHEKVGCIEIGNNVFIGTGSIILYDTKIGSNVIVAAGSIITKEVPDNVVVAGIPAKVIGTFDTFLDKRIQETYLQYVDVSPTYYCMVDANAEWEKFYLKRGNLDD</sequence>
<dbReference type="CDD" id="cd04647">
    <property type="entry name" value="LbH_MAT_like"/>
    <property type="match status" value="1"/>
</dbReference>
<dbReference type="InterPro" id="IPR011004">
    <property type="entry name" value="Trimer_LpxA-like_sf"/>
</dbReference>
<keyword evidence="2 3" id="KW-0808">Transferase</keyword>
<dbReference type="Pfam" id="PF00132">
    <property type="entry name" value="Hexapep"/>
    <property type="match status" value="1"/>
</dbReference>
<evidence type="ECO:0000256" key="2">
    <source>
        <dbReference type="ARBA" id="ARBA00022679"/>
    </source>
</evidence>
<dbReference type="SUPFAM" id="SSF51161">
    <property type="entry name" value="Trimeric LpxA-like enzymes"/>
    <property type="match status" value="1"/>
</dbReference>
<dbReference type="Gene3D" id="2.160.10.10">
    <property type="entry name" value="Hexapeptide repeat proteins"/>
    <property type="match status" value="1"/>
</dbReference>
<keyword evidence="3" id="KW-0012">Acyltransferase</keyword>
<dbReference type="PANTHER" id="PTHR23416:SF23">
    <property type="entry name" value="ACETYLTRANSFERASE C18B11.09C-RELATED"/>
    <property type="match status" value="1"/>
</dbReference>
<evidence type="ECO:0000256" key="1">
    <source>
        <dbReference type="ARBA" id="ARBA00007274"/>
    </source>
</evidence>
<name>A0A6I2N5H8_PARDI</name>
<protein>
    <submittedName>
        <fullName evidence="3">Acyltransferase</fullName>
    </submittedName>
</protein>
<dbReference type="AlphaFoldDB" id="A0A6I2N5H8"/>
<comment type="similarity">
    <text evidence="1">Belongs to the transferase hexapeptide repeat family.</text>
</comment>
<reference evidence="3 4" key="1">
    <citation type="journal article" date="2019" name="Nat. Med.">
        <title>A library of human gut bacterial isolates paired with longitudinal multiomics data enables mechanistic microbiome research.</title>
        <authorList>
            <person name="Poyet M."/>
            <person name="Groussin M."/>
            <person name="Gibbons S.M."/>
            <person name="Avila-Pacheco J."/>
            <person name="Jiang X."/>
            <person name="Kearney S.M."/>
            <person name="Perrotta A.R."/>
            <person name="Berdy B."/>
            <person name="Zhao S."/>
            <person name="Lieberman T.D."/>
            <person name="Swanson P.K."/>
            <person name="Smith M."/>
            <person name="Roesemann S."/>
            <person name="Alexander J.E."/>
            <person name="Rich S.A."/>
            <person name="Livny J."/>
            <person name="Vlamakis H."/>
            <person name="Clish C."/>
            <person name="Bullock K."/>
            <person name="Deik A."/>
            <person name="Scott J."/>
            <person name="Pierce K.A."/>
            <person name="Xavier R.J."/>
            <person name="Alm E.J."/>
        </authorList>
    </citation>
    <scope>NUCLEOTIDE SEQUENCE [LARGE SCALE GENOMIC DNA]</scope>
    <source>
        <strain evidence="3 4">BIOML-A41</strain>
    </source>
</reference>
<comment type="caution">
    <text evidence="3">The sequence shown here is derived from an EMBL/GenBank/DDBJ whole genome shotgun (WGS) entry which is preliminary data.</text>
</comment>
<organism evidence="3 4">
    <name type="scientific">Parabacteroides distasonis</name>
    <dbReference type="NCBI Taxonomy" id="823"/>
    <lineage>
        <taxon>Bacteria</taxon>
        <taxon>Pseudomonadati</taxon>
        <taxon>Bacteroidota</taxon>
        <taxon>Bacteroidia</taxon>
        <taxon>Bacteroidales</taxon>
        <taxon>Tannerellaceae</taxon>
        <taxon>Parabacteroides</taxon>
    </lineage>
</organism>
<dbReference type="Proteomes" id="UP000463337">
    <property type="component" value="Unassembled WGS sequence"/>
</dbReference>
<proteinExistence type="inferred from homology"/>
<dbReference type="EMBL" id="WKLT01000021">
    <property type="protein sequence ID" value="MRY59879.1"/>
    <property type="molecule type" value="Genomic_DNA"/>
</dbReference>
<dbReference type="InterPro" id="IPR051159">
    <property type="entry name" value="Hexapeptide_acetyltransf"/>
</dbReference>
<gene>
    <name evidence="3" type="ORF">GKD59_18615</name>
</gene>